<protein>
    <recommendedName>
        <fullName evidence="5">Thioredoxin domain-containing protein</fullName>
    </recommendedName>
</protein>
<dbReference type="AlphaFoldDB" id="A0A401M0S5"/>
<keyword evidence="7" id="KW-1185">Reference proteome</keyword>
<accession>A0A401M0S5</accession>
<evidence type="ECO:0000313" key="6">
    <source>
        <dbReference type="EMBL" id="GCB37402.1"/>
    </source>
</evidence>
<gene>
    <name evidence="6" type="ORF">KGMB02408_43470</name>
</gene>
<dbReference type="GO" id="GO:0016491">
    <property type="term" value="F:oxidoreductase activity"/>
    <property type="evidence" value="ECO:0007669"/>
    <property type="project" value="InterPro"/>
</dbReference>
<dbReference type="InterPro" id="IPR036249">
    <property type="entry name" value="Thioredoxin-like_sf"/>
</dbReference>
<evidence type="ECO:0000256" key="1">
    <source>
        <dbReference type="ARBA" id="ARBA00004196"/>
    </source>
</evidence>
<evidence type="ECO:0000259" key="5">
    <source>
        <dbReference type="PROSITE" id="PS51352"/>
    </source>
</evidence>
<dbReference type="EMBL" id="BHWB01000025">
    <property type="protein sequence ID" value="GCB37402.1"/>
    <property type="molecule type" value="Genomic_DNA"/>
</dbReference>
<dbReference type="GO" id="GO:0017004">
    <property type="term" value="P:cytochrome complex assembly"/>
    <property type="evidence" value="ECO:0007669"/>
    <property type="project" value="UniProtKB-KW"/>
</dbReference>
<dbReference type="PANTHER" id="PTHR42852">
    <property type="entry name" value="THIOL:DISULFIDE INTERCHANGE PROTEIN DSBE"/>
    <property type="match status" value="1"/>
</dbReference>
<dbReference type="Proteomes" id="UP000288079">
    <property type="component" value="Unassembled WGS sequence"/>
</dbReference>
<feature type="domain" description="Thioredoxin" evidence="5">
    <location>
        <begin position="491"/>
        <end position="638"/>
    </location>
</feature>
<keyword evidence="3" id="KW-1015">Disulfide bond</keyword>
<dbReference type="RefSeq" id="WP_125042790.1">
    <property type="nucleotide sequence ID" value="NZ_BHWB01000025.1"/>
</dbReference>
<comment type="caution">
    <text evidence="6">The sequence shown here is derived from an EMBL/GenBank/DDBJ whole genome shotgun (WGS) entry which is preliminary data.</text>
</comment>
<evidence type="ECO:0000256" key="3">
    <source>
        <dbReference type="ARBA" id="ARBA00023157"/>
    </source>
</evidence>
<evidence type="ECO:0000313" key="7">
    <source>
        <dbReference type="Proteomes" id="UP000288079"/>
    </source>
</evidence>
<dbReference type="Pfam" id="PF08534">
    <property type="entry name" value="Redoxin"/>
    <property type="match status" value="1"/>
</dbReference>
<dbReference type="PANTHER" id="PTHR42852:SF6">
    <property type="entry name" value="THIOL:DISULFIDE INTERCHANGE PROTEIN DSBE"/>
    <property type="match status" value="1"/>
</dbReference>
<name>A0A401M0S5_9BACE</name>
<reference evidence="6 7" key="1">
    <citation type="submission" date="2018-10" db="EMBL/GenBank/DDBJ databases">
        <title>Draft Genome Sequence of Bacteroides sp. KCTC 15687.</title>
        <authorList>
            <person name="Yu S.Y."/>
            <person name="Kim J.S."/>
            <person name="Oh B.S."/>
            <person name="Park S.H."/>
            <person name="Kang S.W."/>
            <person name="Park J.E."/>
            <person name="Choi S.H."/>
            <person name="Han K.I."/>
            <person name="Lee K.C."/>
            <person name="Eom M.K."/>
            <person name="Suh M.K."/>
            <person name="Lee D.H."/>
            <person name="Yoon H."/>
            <person name="Kim B."/>
            <person name="Yang S.J."/>
            <person name="Lee J.S."/>
            <person name="Lee J.H."/>
        </authorList>
    </citation>
    <scope>NUCLEOTIDE SEQUENCE [LARGE SCALE GENOMIC DNA]</scope>
    <source>
        <strain evidence="6 7">KCTC 15687</strain>
    </source>
</reference>
<dbReference type="InterPro" id="IPR013740">
    <property type="entry name" value="Redoxin"/>
</dbReference>
<organism evidence="6 7">
    <name type="scientific">Bacteroides faecalis</name>
    <dbReference type="NCBI Taxonomy" id="2447885"/>
    <lineage>
        <taxon>Bacteria</taxon>
        <taxon>Pseudomonadati</taxon>
        <taxon>Bacteroidota</taxon>
        <taxon>Bacteroidia</taxon>
        <taxon>Bacteroidales</taxon>
        <taxon>Bacteroidaceae</taxon>
        <taxon>Bacteroides</taxon>
    </lineage>
</organism>
<dbReference type="CDD" id="cd02966">
    <property type="entry name" value="TlpA_like_family"/>
    <property type="match status" value="1"/>
</dbReference>
<proteinExistence type="predicted"/>
<dbReference type="OrthoDB" id="1120316at2"/>
<comment type="subcellular location">
    <subcellularLocation>
        <location evidence="1">Cell envelope</location>
    </subcellularLocation>
</comment>
<evidence type="ECO:0000256" key="4">
    <source>
        <dbReference type="ARBA" id="ARBA00023284"/>
    </source>
</evidence>
<dbReference type="PROSITE" id="PS51352">
    <property type="entry name" value="THIOREDOXIN_2"/>
    <property type="match status" value="1"/>
</dbReference>
<dbReference type="GO" id="GO:0030313">
    <property type="term" value="C:cell envelope"/>
    <property type="evidence" value="ECO:0007669"/>
    <property type="project" value="UniProtKB-SubCell"/>
</dbReference>
<keyword evidence="2" id="KW-0201">Cytochrome c-type biogenesis</keyword>
<dbReference type="InterPro" id="IPR050553">
    <property type="entry name" value="Thioredoxin_ResA/DsbE_sf"/>
</dbReference>
<dbReference type="SUPFAM" id="SSF52833">
    <property type="entry name" value="Thioredoxin-like"/>
    <property type="match status" value="1"/>
</dbReference>
<keyword evidence="4" id="KW-0676">Redox-active center</keyword>
<dbReference type="InterPro" id="IPR013766">
    <property type="entry name" value="Thioredoxin_domain"/>
</dbReference>
<sequence length="638" mass="73429">MKKFTWIISFLFCTICIVQIQAKDRVIECPPFTAWSSTTIEIEKIVINDTATTLYIKAFYEPKHWIKIAAGSFLKDNNGTIYPIRRGVGITLDQEFWMPESGETEFQLIFPPLPPNITLVDFIEGNDEKAFKIWGIQLNKKAFEKQQLPQELVVHKMNKKTTLPIPELSYGTAVLKGRILDYQKDMPRECRIHVFNPAFREDNTSYLKINEDGTFQTEIGIPTVTNIALTFSYGNVVCLVAPHEETYIAINPKELCRQQSRLQKKAKSYGATAYFKGYLASLQQEFLTVDLDMTLGDHDYMDYLKAISGKSAEEYKNYILKSIPTIRKKIAQSKYSKACKELLNIKLDIITTSCIATTIRDLEYAYIKINKLDRGKAAEYFKNNPINIPKEYYNVLKKFSSINTTKALYNDRYASMVNILDIIPDKENVLKEALGTDKGALFDYIEVQNIYSALKDFTPLTAEQKVRLKKLSSPAYTELLTQTNKKLIETIELNKKKSGFTVNEAGEVINKELFPSIISKYRGHVLMVDFWTTWCGPCLRAHKTLTPMKEELKDKDIIYLYITGETSPKETWNKIIPDIHGEHFRLKDNQWDYLIENLNIRGVPTYLIIDREGNISYRETGLSKAEVIKEQLMEALDK</sequence>
<evidence type="ECO:0000256" key="2">
    <source>
        <dbReference type="ARBA" id="ARBA00022748"/>
    </source>
</evidence>
<dbReference type="Gene3D" id="3.40.30.10">
    <property type="entry name" value="Glutaredoxin"/>
    <property type="match status" value="1"/>
</dbReference>